<dbReference type="Pfam" id="PF14289">
    <property type="entry name" value="DUF4369"/>
    <property type="match status" value="1"/>
</dbReference>
<evidence type="ECO:0000313" key="8">
    <source>
        <dbReference type="Proteomes" id="UP001198901"/>
    </source>
</evidence>
<keyword evidence="8" id="KW-1185">Reference proteome</keyword>
<organism evidence="7 8">
    <name type="scientific">Winogradskyella alexanderae</name>
    <dbReference type="NCBI Taxonomy" id="2877123"/>
    <lineage>
        <taxon>Bacteria</taxon>
        <taxon>Pseudomonadati</taxon>
        <taxon>Bacteroidota</taxon>
        <taxon>Flavobacteriia</taxon>
        <taxon>Flavobacteriales</taxon>
        <taxon>Flavobacteriaceae</taxon>
        <taxon>Winogradskyella</taxon>
    </lineage>
</organism>
<dbReference type="InterPro" id="IPR017937">
    <property type="entry name" value="Thioredoxin_CS"/>
</dbReference>
<keyword evidence="2" id="KW-0201">Cytochrome c-type biogenesis</keyword>
<dbReference type="EMBL" id="JAIUJR010000002">
    <property type="protein sequence ID" value="MCA0131764.1"/>
    <property type="molecule type" value="Genomic_DNA"/>
</dbReference>
<dbReference type="PROSITE" id="PS51352">
    <property type="entry name" value="THIOREDOXIN_2"/>
    <property type="match status" value="1"/>
</dbReference>
<evidence type="ECO:0000256" key="2">
    <source>
        <dbReference type="ARBA" id="ARBA00022748"/>
    </source>
</evidence>
<dbReference type="Pfam" id="PF00578">
    <property type="entry name" value="AhpC-TSA"/>
    <property type="match status" value="1"/>
</dbReference>
<comment type="subcellular location">
    <subcellularLocation>
        <location evidence="1">Cell envelope</location>
    </subcellularLocation>
</comment>
<evidence type="ECO:0000256" key="3">
    <source>
        <dbReference type="ARBA" id="ARBA00023157"/>
    </source>
</evidence>
<dbReference type="InterPro" id="IPR025380">
    <property type="entry name" value="DUF4369"/>
</dbReference>
<evidence type="ECO:0000259" key="6">
    <source>
        <dbReference type="PROSITE" id="PS51352"/>
    </source>
</evidence>
<protein>
    <submittedName>
        <fullName evidence="7">Redoxin domain-containing protein</fullName>
    </submittedName>
</protein>
<keyword evidence="5" id="KW-0175">Coiled coil</keyword>
<dbReference type="PANTHER" id="PTHR42852">
    <property type="entry name" value="THIOL:DISULFIDE INTERCHANGE PROTEIN DSBE"/>
    <property type="match status" value="1"/>
</dbReference>
<comment type="caution">
    <text evidence="7">The sequence shown here is derived from an EMBL/GenBank/DDBJ whole genome shotgun (WGS) entry which is preliminary data.</text>
</comment>
<dbReference type="InterPro" id="IPR050553">
    <property type="entry name" value="Thioredoxin_ResA/DsbE_sf"/>
</dbReference>
<evidence type="ECO:0000256" key="1">
    <source>
        <dbReference type="ARBA" id="ARBA00004196"/>
    </source>
</evidence>
<feature type="domain" description="Thioredoxin" evidence="6">
    <location>
        <begin position="238"/>
        <end position="383"/>
    </location>
</feature>
<dbReference type="CDD" id="cd02966">
    <property type="entry name" value="TlpA_like_family"/>
    <property type="match status" value="1"/>
</dbReference>
<sequence length="383" mass="43858">MKKLITLIFISILALSCQNEPRDGFVINGTAKEVYNGSRVYLKDVSNLGREVYSDTAIVMNEKFTFTGKVDEPKVRFMEIQGVPGEFLFMLENSEIDIEINKQLMLDSKATGSKTHEDLVKYQNGIKALQQENRELVDAFLKAKKAKDSIKEDSLKFLLEDHGQRFLKFPAKFTKENNNSYFTLNLIGLEANKQKFDIKAFLESYENLVPELKKTPMGERVKRKLDSINTEYEKTAYLEVGKIAPNFEAPTPEGNIVSLKDLRGKVTVIDFWAAWCGPCRRENPNVVKLYEQYHKDGLEIIGVSLDGNTRQNDPKKAWLDAIEKDGLKWTQVSHLKYFNDPVARLYNINAIPATYVLDNEGKIIAKNLRGRRLEMTVKELLEQ</sequence>
<dbReference type="PROSITE" id="PS00194">
    <property type="entry name" value="THIOREDOXIN_1"/>
    <property type="match status" value="1"/>
</dbReference>
<evidence type="ECO:0000256" key="4">
    <source>
        <dbReference type="ARBA" id="ARBA00023284"/>
    </source>
</evidence>
<dbReference type="RefSeq" id="WP_224526297.1">
    <property type="nucleotide sequence ID" value="NZ_JAIUJR010000002.1"/>
</dbReference>
<feature type="coiled-coil region" evidence="5">
    <location>
        <begin position="119"/>
        <end position="146"/>
    </location>
</feature>
<evidence type="ECO:0000313" key="7">
    <source>
        <dbReference type="EMBL" id="MCA0131764.1"/>
    </source>
</evidence>
<reference evidence="8" key="1">
    <citation type="submission" date="2023-07" db="EMBL/GenBank/DDBJ databases">
        <authorList>
            <person name="Yue Y."/>
        </authorList>
    </citation>
    <scope>NUCLEOTIDE SEQUENCE [LARGE SCALE GENOMIC DNA]</scope>
    <source>
        <strain evidence="8">D23</strain>
    </source>
</reference>
<dbReference type="PROSITE" id="PS51257">
    <property type="entry name" value="PROKAR_LIPOPROTEIN"/>
    <property type="match status" value="1"/>
</dbReference>
<evidence type="ECO:0000256" key="5">
    <source>
        <dbReference type="SAM" id="Coils"/>
    </source>
</evidence>
<dbReference type="InterPro" id="IPR000866">
    <property type="entry name" value="AhpC/TSA"/>
</dbReference>
<dbReference type="SUPFAM" id="SSF52833">
    <property type="entry name" value="Thioredoxin-like"/>
    <property type="match status" value="1"/>
</dbReference>
<proteinExistence type="predicted"/>
<dbReference type="InterPro" id="IPR013766">
    <property type="entry name" value="Thioredoxin_domain"/>
</dbReference>
<name>A0ABS7XP28_9FLAO</name>
<dbReference type="PANTHER" id="PTHR42852:SF6">
    <property type="entry name" value="THIOL:DISULFIDE INTERCHANGE PROTEIN DSBE"/>
    <property type="match status" value="1"/>
</dbReference>
<dbReference type="Gene3D" id="3.40.30.10">
    <property type="entry name" value="Glutaredoxin"/>
    <property type="match status" value="1"/>
</dbReference>
<keyword evidence="4" id="KW-0676">Redox-active center</keyword>
<dbReference type="Proteomes" id="UP001198901">
    <property type="component" value="Unassembled WGS sequence"/>
</dbReference>
<accession>A0ABS7XP28</accession>
<gene>
    <name evidence="7" type="ORF">LBU54_04150</name>
</gene>
<keyword evidence="3" id="KW-1015">Disulfide bond</keyword>
<dbReference type="InterPro" id="IPR036249">
    <property type="entry name" value="Thioredoxin-like_sf"/>
</dbReference>